<reference evidence="4 5" key="1">
    <citation type="journal article" date="2013" name="Genome Announc.">
        <title>Draft Genome Sequence of Indibacter alkaliphilus Strain LW1T, Isolated from Lonar Lake, a Haloalkaline Lake in the Buldana District of Maharashtra, India.</title>
        <authorList>
            <person name="Singh A."/>
            <person name="Kumar Jangir P."/>
            <person name="Sharma R."/>
            <person name="Singh A."/>
            <person name="Kumar Pinnaka A."/>
            <person name="Shivaji S."/>
        </authorList>
    </citation>
    <scope>NUCLEOTIDE SEQUENCE [LARGE SCALE GENOMIC DNA]</scope>
    <source>
        <strain evidence="5">CCUG 57479 / KCTC 22604 / LW1</strain>
    </source>
</reference>
<comment type="similarity">
    <text evidence="3">Belongs to the UreF family.</text>
</comment>
<keyword evidence="5" id="KW-1185">Reference proteome</keyword>
<evidence type="ECO:0000313" key="4">
    <source>
        <dbReference type="EMBL" id="EOZ91550.1"/>
    </source>
</evidence>
<dbReference type="Proteomes" id="UP000006073">
    <property type="component" value="Unassembled WGS sequence"/>
</dbReference>
<dbReference type="Gene3D" id="1.10.4190.10">
    <property type="entry name" value="Urease accessory protein UreF"/>
    <property type="match status" value="1"/>
</dbReference>
<evidence type="ECO:0000256" key="2">
    <source>
        <dbReference type="ARBA" id="ARBA00023186"/>
    </source>
</evidence>
<dbReference type="Pfam" id="PF01730">
    <property type="entry name" value="UreF"/>
    <property type="match status" value="1"/>
</dbReference>
<dbReference type="eggNOG" id="COG0830">
    <property type="taxonomic scope" value="Bacteria"/>
</dbReference>
<dbReference type="EMBL" id="ALWO02000054">
    <property type="protein sequence ID" value="EOZ91550.1"/>
    <property type="molecule type" value="Genomic_DNA"/>
</dbReference>
<dbReference type="InterPro" id="IPR002639">
    <property type="entry name" value="UreF"/>
</dbReference>
<comment type="caution">
    <text evidence="4">The sequence shown here is derived from an EMBL/GenBank/DDBJ whole genome shotgun (WGS) entry which is preliminary data.</text>
</comment>
<comment type="subunit">
    <text evidence="3">UreD, UreF and UreG form a complex that acts as a GTP-hydrolysis-dependent molecular chaperone, activating the urease apoprotein by helping to assemble the nickel containing metallocenter of UreC. The UreE protein probably delivers the nickel.</text>
</comment>
<sequence>MFPIGGFTHSYGLESYVSQGLVHDVATSTIYAENMIRDNVYYNDAAFLAQTWGMLYEKQHTSKFQKQDEFITAIKAPKEIREASRRLAIRFLKLTLDLKTDVKCKNYLKKIQTGILHGHYPVAFAMYAYANGLTLKDTLSAFYYNTLNGIVTNCAKLVPISQNDSQKILFNLQGLISELVEKQEELDPDLVGLCAIGQEIRCMQHEKQYSRLYIS</sequence>
<dbReference type="AlphaFoldDB" id="S2D3H5"/>
<accession>S2D3H5</accession>
<dbReference type="GO" id="GO:0016151">
    <property type="term" value="F:nickel cation binding"/>
    <property type="evidence" value="ECO:0007669"/>
    <property type="project" value="UniProtKB-UniRule"/>
</dbReference>
<dbReference type="PIRSF" id="PIRSF009467">
    <property type="entry name" value="Ureas_acces_UreF"/>
    <property type="match status" value="1"/>
</dbReference>
<dbReference type="STRING" id="1189612.A33Q_4618"/>
<keyword evidence="2 3" id="KW-0143">Chaperone</keyword>
<organism evidence="4 5">
    <name type="scientific">Indibacter alkaliphilus (strain CCUG 57479 / KCTC 22604 / LW1)</name>
    <dbReference type="NCBI Taxonomy" id="1189612"/>
    <lineage>
        <taxon>Bacteria</taxon>
        <taxon>Pseudomonadati</taxon>
        <taxon>Bacteroidota</taxon>
        <taxon>Cytophagia</taxon>
        <taxon>Cytophagales</taxon>
        <taxon>Cyclobacteriaceae</taxon>
    </lineage>
</organism>
<dbReference type="PANTHER" id="PTHR33620">
    <property type="entry name" value="UREASE ACCESSORY PROTEIN F"/>
    <property type="match status" value="1"/>
</dbReference>
<comment type="function">
    <text evidence="3">Required for maturation of urease via the functional incorporation of the urease nickel metallocenter.</text>
</comment>
<dbReference type="InterPro" id="IPR038277">
    <property type="entry name" value="UreF_sf"/>
</dbReference>
<evidence type="ECO:0000256" key="1">
    <source>
        <dbReference type="ARBA" id="ARBA00022988"/>
    </source>
</evidence>
<evidence type="ECO:0000256" key="3">
    <source>
        <dbReference type="HAMAP-Rule" id="MF_01385"/>
    </source>
</evidence>
<dbReference type="HAMAP" id="MF_01385">
    <property type="entry name" value="UreF"/>
    <property type="match status" value="1"/>
</dbReference>
<keyword evidence="3" id="KW-0963">Cytoplasm</keyword>
<name>S2D3H5_INDAL</name>
<proteinExistence type="inferred from homology"/>
<gene>
    <name evidence="3" type="primary">ureF</name>
    <name evidence="4" type="ORF">A33Q_4618</name>
</gene>
<keyword evidence="1 3" id="KW-0996">Nickel insertion</keyword>
<evidence type="ECO:0000313" key="5">
    <source>
        <dbReference type="Proteomes" id="UP000006073"/>
    </source>
</evidence>
<dbReference type="GO" id="GO:0005737">
    <property type="term" value="C:cytoplasm"/>
    <property type="evidence" value="ECO:0007669"/>
    <property type="project" value="UniProtKB-SubCell"/>
</dbReference>
<comment type="subcellular location">
    <subcellularLocation>
        <location evidence="3">Cytoplasm</location>
    </subcellularLocation>
</comment>
<dbReference type="PANTHER" id="PTHR33620:SF1">
    <property type="entry name" value="UREASE ACCESSORY PROTEIN F"/>
    <property type="match status" value="1"/>
</dbReference>
<protein>
    <recommendedName>
        <fullName evidence="3">Urease accessory protein UreF</fullName>
    </recommendedName>
</protein>